<dbReference type="InterPro" id="IPR011041">
    <property type="entry name" value="Quinoprot_gluc/sorb_DH_b-prop"/>
</dbReference>
<protein>
    <submittedName>
        <fullName evidence="2">PQQ-dependent sugar dehydrogenase</fullName>
    </submittedName>
</protein>
<gene>
    <name evidence="2" type="ORF">D5R40_21485</name>
</gene>
<comment type="caution">
    <text evidence="2">The sequence shown here is derived from an EMBL/GenBank/DDBJ whole genome shotgun (WGS) entry which is preliminary data.</text>
</comment>
<name>A0A3N6QDJ9_9CYAN</name>
<keyword evidence="3" id="KW-1185">Reference proteome</keyword>
<dbReference type="AlphaFoldDB" id="A0A3N6QDJ9"/>
<dbReference type="Proteomes" id="UP000269154">
    <property type="component" value="Unassembled WGS sequence"/>
</dbReference>
<organism evidence="2 3">
    <name type="scientific">Okeania hirsuta</name>
    <dbReference type="NCBI Taxonomy" id="1458930"/>
    <lineage>
        <taxon>Bacteria</taxon>
        <taxon>Bacillati</taxon>
        <taxon>Cyanobacteriota</taxon>
        <taxon>Cyanophyceae</taxon>
        <taxon>Oscillatoriophycideae</taxon>
        <taxon>Oscillatoriales</taxon>
        <taxon>Microcoleaceae</taxon>
        <taxon>Okeania</taxon>
    </lineage>
</organism>
<evidence type="ECO:0000259" key="1">
    <source>
        <dbReference type="Pfam" id="PF07995"/>
    </source>
</evidence>
<accession>A0A3N6QDJ9</accession>
<dbReference type="SUPFAM" id="SSF50952">
    <property type="entry name" value="Soluble quinoprotein glucose dehydrogenase"/>
    <property type="match status" value="1"/>
</dbReference>
<dbReference type="OrthoDB" id="9770043at2"/>
<proteinExistence type="predicted"/>
<dbReference type="Pfam" id="PF07995">
    <property type="entry name" value="GSDH"/>
    <property type="match status" value="1"/>
</dbReference>
<dbReference type="EMBL" id="RCBY01000143">
    <property type="protein sequence ID" value="RQH33483.1"/>
    <property type="molecule type" value="Genomic_DNA"/>
</dbReference>
<feature type="domain" description="Glucose/Sorbosone dehydrogenase" evidence="1">
    <location>
        <begin position="89"/>
        <end position="424"/>
    </location>
</feature>
<dbReference type="InterPro" id="IPR011042">
    <property type="entry name" value="6-blade_b-propeller_TolB-like"/>
</dbReference>
<dbReference type="InterPro" id="IPR012938">
    <property type="entry name" value="Glc/Sorbosone_DH"/>
</dbReference>
<sequence>MFQNNLFSQSDQIPLDLLDRLITAGSKIVFRTTIAIALFGTLSCTTNVQLDSSTATQTQTASVSNNQIESPENIATNSGFQKITLVEDLEHPWSLAWLPDGTILITERPGRLRIVRDGVLDPTPVTGLPEIFASGQGGLMDVSIHPRFTENRLIYLTYSHGDRSANRTRIARARLEENTLRDLQVIFEVSQTKTGAQHFGSRIIWLPDETLLITIGDGGNPPIEFNGEFIRQQAQNRRSHLGKVLRLNDDGSVPSDNPFATSTDAEPAVWSYGHRNIQGITFDPTRNRVWATEHGSRGGDELNLVEAGENYGWPAVTHSREYSGGLISPETSRPGLVDPKVVWTPSIAPSGLAFYSGDRFPQWQGNLFAGGLVSQDIRRIEVDEAGNVVTQKSISIGQRVRDVRQGPDGLLYVLTDRPNGQLIRLEPVGE</sequence>
<dbReference type="Gene3D" id="2.120.10.30">
    <property type="entry name" value="TolB, C-terminal domain"/>
    <property type="match status" value="1"/>
</dbReference>
<reference evidence="2 3" key="1">
    <citation type="journal article" date="2018" name="ACS Chem. Biol.">
        <title>Ketoreductase domain dysfunction expands chemodiversity: malyngamide biosynthesis in the cyanobacterium Okeania hirsuta.</title>
        <authorList>
            <person name="Moss N.A."/>
            <person name="Leao T."/>
            <person name="Rankin M."/>
            <person name="McCullough T.M."/>
            <person name="Qu P."/>
            <person name="Korobeynikov A."/>
            <person name="Smith J.L."/>
            <person name="Gerwick L."/>
            <person name="Gerwick W.H."/>
        </authorList>
    </citation>
    <scope>NUCLEOTIDE SEQUENCE [LARGE SCALE GENOMIC DNA]</scope>
    <source>
        <strain evidence="2 3">PAB10Feb10-1</strain>
    </source>
</reference>
<evidence type="ECO:0000313" key="2">
    <source>
        <dbReference type="EMBL" id="RQH33483.1"/>
    </source>
</evidence>
<dbReference type="PANTHER" id="PTHR19328">
    <property type="entry name" value="HEDGEHOG-INTERACTING PROTEIN"/>
    <property type="match status" value="1"/>
</dbReference>
<dbReference type="PANTHER" id="PTHR19328:SF75">
    <property type="entry name" value="ALDOSE SUGAR DEHYDROGENASE YLII"/>
    <property type="match status" value="1"/>
</dbReference>
<evidence type="ECO:0000313" key="3">
    <source>
        <dbReference type="Proteomes" id="UP000269154"/>
    </source>
</evidence>